<feature type="binding site" evidence="12">
    <location>
        <position position="100"/>
    </location>
    <ligand>
        <name>Zn(2+)</name>
        <dbReference type="ChEBI" id="CHEBI:29105"/>
    </ligand>
</feature>
<evidence type="ECO:0000256" key="4">
    <source>
        <dbReference type="ARBA" id="ARBA00020910"/>
    </source>
</evidence>
<evidence type="ECO:0000256" key="2">
    <source>
        <dbReference type="ARBA" id="ARBA00007957"/>
    </source>
</evidence>
<feature type="binding site" evidence="13">
    <location>
        <position position="93"/>
    </location>
    <ligand>
        <name>Fe cation</name>
        <dbReference type="ChEBI" id="CHEBI:24875"/>
    </ligand>
</feature>
<dbReference type="AlphaFoldDB" id="A0A419EW38"/>
<evidence type="ECO:0000256" key="3">
    <source>
        <dbReference type="ARBA" id="ARBA00011738"/>
    </source>
</evidence>
<dbReference type="Proteomes" id="UP000285961">
    <property type="component" value="Unassembled WGS sequence"/>
</dbReference>
<evidence type="ECO:0000256" key="9">
    <source>
        <dbReference type="ARBA" id="ARBA00023015"/>
    </source>
</evidence>
<sequence length="141" mass="16503">MTNESLIFKKFLARRDLRFTPERKAILEAVFDTHRHFDADEMVELLHKQGKKISRATVYRTLDLLVKGGLIRAMELGEARKVYEHIIGHKHHDHLICTGCGRIIEFDDGLIELLQQKVCDRLNFQAETHSLRMFGRCENCR</sequence>
<keyword evidence="11" id="KW-0804">Transcription</keyword>
<evidence type="ECO:0000256" key="8">
    <source>
        <dbReference type="ARBA" id="ARBA00022833"/>
    </source>
</evidence>
<evidence type="ECO:0000256" key="11">
    <source>
        <dbReference type="ARBA" id="ARBA00023163"/>
    </source>
</evidence>
<dbReference type="InterPro" id="IPR043135">
    <property type="entry name" value="Fur_C"/>
</dbReference>
<feature type="binding site" evidence="12">
    <location>
        <position position="140"/>
    </location>
    <ligand>
        <name>Zn(2+)</name>
        <dbReference type="ChEBI" id="CHEBI:29105"/>
    </ligand>
</feature>
<comment type="cofactor">
    <cofactor evidence="12">
        <name>Zn(2+)</name>
        <dbReference type="ChEBI" id="CHEBI:29105"/>
    </cofactor>
    <text evidence="12">Binds 1 zinc ion per subunit.</text>
</comment>
<feature type="binding site" evidence="12">
    <location>
        <position position="137"/>
    </location>
    <ligand>
        <name>Zn(2+)</name>
        <dbReference type="ChEBI" id="CHEBI:29105"/>
    </ligand>
</feature>
<dbReference type="PANTHER" id="PTHR33202">
    <property type="entry name" value="ZINC UPTAKE REGULATION PROTEIN"/>
    <property type="match status" value="1"/>
</dbReference>
<dbReference type="CDD" id="cd07153">
    <property type="entry name" value="Fur_like"/>
    <property type="match status" value="1"/>
</dbReference>
<protein>
    <recommendedName>
        <fullName evidence="4">Ferric uptake regulation protein</fullName>
    </recommendedName>
</protein>
<evidence type="ECO:0000256" key="10">
    <source>
        <dbReference type="ARBA" id="ARBA00023125"/>
    </source>
</evidence>
<dbReference type="InterPro" id="IPR002481">
    <property type="entry name" value="FUR"/>
</dbReference>
<keyword evidence="9" id="KW-0805">Transcription regulation</keyword>
<dbReference type="PANTHER" id="PTHR33202:SF2">
    <property type="entry name" value="FERRIC UPTAKE REGULATION PROTEIN"/>
    <property type="match status" value="1"/>
</dbReference>
<comment type="cofactor">
    <cofactor evidence="13">
        <name>Mn(2+)</name>
        <dbReference type="ChEBI" id="CHEBI:29035"/>
    </cofactor>
    <cofactor evidence="13">
        <name>Fe(2+)</name>
        <dbReference type="ChEBI" id="CHEBI:29033"/>
    </cofactor>
    <text evidence="13">Binds 1 Mn(2+) or Fe(2+) ion per subunit.</text>
</comment>
<name>A0A419EW38_9BACT</name>
<dbReference type="GO" id="GO:0003700">
    <property type="term" value="F:DNA-binding transcription factor activity"/>
    <property type="evidence" value="ECO:0007669"/>
    <property type="project" value="InterPro"/>
</dbReference>
<evidence type="ECO:0000256" key="7">
    <source>
        <dbReference type="ARBA" id="ARBA00022723"/>
    </source>
</evidence>
<accession>A0A419EW38</accession>
<dbReference type="Gene3D" id="3.30.1490.190">
    <property type="match status" value="1"/>
</dbReference>
<dbReference type="EMBL" id="QZKI01000089">
    <property type="protein sequence ID" value="RJP68731.1"/>
    <property type="molecule type" value="Genomic_DNA"/>
</dbReference>
<feature type="binding site" evidence="12">
    <location>
        <position position="97"/>
    </location>
    <ligand>
        <name>Zn(2+)</name>
        <dbReference type="ChEBI" id="CHEBI:29105"/>
    </ligand>
</feature>
<proteinExistence type="inferred from homology"/>
<dbReference type="GO" id="GO:0000976">
    <property type="term" value="F:transcription cis-regulatory region binding"/>
    <property type="evidence" value="ECO:0007669"/>
    <property type="project" value="TreeGrafter"/>
</dbReference>
<dbReference type="GO" id="GO:0008270">
    <property type="term" value="F:zinc ion binding"/>
    <property type="evidence" value="ECO:0007669"/>
    <property type="project" value="TreeGrafter"/>
</dbReference>
<keyword evidence="8 12" id="KW-0862">Zinc</keyword>
<evidence type="ECO:0000313" key="15">
    <source>
        <dbReference type="Proteomes" id="UP000285961"/>
    </source>
</evidence>
<keyword evidence="6" id="KW-0678">Repressor</keyword>
<feature type="binding site" evidence="13">
    <location>
        <position position="129"/>
    </location>
    <ligand>
        <name>Fe cation</name>
        <dbReference type="ChEBI" id="CHEBI:24875"/>
    </ligand>
</feature>
<keyword evidence="13" id="KW-0408">Iron</keyword>
<keyword evidence="5" id="KW-0963">Cytoplasm</keyword>
<dbReference type="GO" id="GO:1900376">
    <property type="term" value="P:regulation of secondary metabolite biosynthetic process"/>
    <property type="evidence" value="ECO:0007669"/>
    <property type="project" value="TreeGrafter"/>
</dbReference>
<keyword evidence="10" id="KW-0238">DNA-binding</keyword>
<evidence type="ECO:0000256" key="1">
    <source>
        <dbReference type="ARBA" id="ARBA00004496"/>
    </source>
</evidence>
<reference evidence="14 15" key="1">
    <citation type="journal article" date="2017" name="ISME J.">
        <title>Energy and carbon metabolisms in a deep terrestrial subsurface fluid microbial community.</title>
        <authorList>
            <person name="Momper L."/>
            <person name="Jungbluth S.P."/>
            <person name="Lee M.D."/>
            <person name="Amend J.P."/>
        </authorList>
    </citation>
    <scope>NUCLEOTIDE SEQUENCE [LARGE SCALE GENOMIC DNA]</scope>
    <source>
        <strain evidence="14">SURF_17</strain>
    </source>
</reference>
<evidence type="ECO:0000256" key="12">
    <source>
        <dbReference type="PIRSR" id="PIRSR602481-1"/>
    </source>
</evidence>
<evidence type="ECO:0000256" key="13">
    <source>
        <dbReference type="PIRSR" id="PIRSR602481-2"/>
    </source>
</evidence>
<feature type="binding site" evidence="13">
    <location>
        <position position="91"/>
    </location>
    <ligand>
        <name>Fe cation</name>
        <dbReference type="ChEBI" id="CHEBI:24875"/>
    </ligand>
</feature>
<feature type="binding site" evidence="13">
    <location>
        <position position="112"/>
    </location>
    <ligand>
        <name>Fe cation</name>
        <dbReference type="ChEBI" id="CHEBI:24875"/>
    </ligand>
</feature>
<comment type="subcellular location">
    <subcellularLocation>
        <location evidence="1">Cytoplasm</location>
    </subcellularLocation>
</comment>
<evidence type="ECO:0000256" key="6">
    <source>
        <dbReference type="ARBA" id="ARBA00022491"/>
    </source>
</evidence>
<dbReference type="InterPro" id="IPR036388">
    <property type="entry name" value="WH-like_DNA-bd_sf"/>
</dbReference>
<evidence type="ECO:0000256" key="5">
    <source>
        <dbReference type="ARBA" id="ARBA00022490"/>
    </source>
</evidence>
<comment type="subunit">
    <text evidence="3">Homodimer.</text>
</comment>
<keyword evidence="7 12" id="KW-0479">Metal-binding</keyword>
<dbReference type="Gene3D" id="1.10.10.10">
    <property type="entry name" value="Winged helix-like DNA-binding domain superfamily/Winged helix DNA-binding domain"/>
    <property type="match status" value="1"/>
</dbReference>
<dbReference type="Pfam" id="PF01475">
    <property type="entry name" value="FUR"/>
    <property type="match status" value="1"/>
</dbReference>
<comment type="similarity">
    <text evidence="2">Belongs to the Fur family.</text>
</comment>
<dbReference type="SUPFAM" id="SSF46785">
    <property type="entry name" value="Winged helix' DNA-binding domain"/>
    <property type="match status" value="1"/>
</dbReference>
<dbReference type="GO" id="GO:0045892">
    <property type="term" value="P:negative regulation of DNA-templated transcription"/>
    <property type="evidence" value="ECO:0007669"/>
    <property type="project" value="TreeGrafter"/>
</dbReference>
<gene>
    <name evidence="14" type="ORF">C4532_12200</name>
</gene>
<comment type="caution">
    <text evidence="14">The sequence shown here is derived from an EMBL/GenBank/DDBJ whole genome shotgun (WGS) entry which is preliminary data.</text>
</comment>
<evidence type="ECO:0000313" key="14">
    <source>
        <dbReference type="EMBL" id="RJP68731.1"/>
    </source>
</evidence>
<organism evidence="14 15">
    <name type="scientific">Candidatus Abyssobacteria bacterium SURF_17</name>
    <dbReference type="NCBI Taxonomy" id="2093361"/>
    <lineage>
        <taxon>Bacteria</taxon>
        <taxon>Pseudomonadati</taxon>
        <taxon>Candidatus Hydrogenedentota</taxon>
        <taxon>Candidatus Abyssobacteria</taxon>
    </lineage>
</organism>
<dbReference type="InterPro" id="IPR036390">
    <property type="entry name" value="WH_DNA-bd_sf"/>
</dbReference>
<dbReference type="GO" id="GO:0005829">
    <property type="term" value="C:cytosol"/>
    <property type="evidence" value="ECO:0007669"/>
    <property type="project" value="TreeGrafter"/>
</dbReference>